<dbReference type="PIRSF" id="PIRSF038925">
    <property type="entry name" value="AMP-prot_trans"/>
    <property type="match status" value="1"/>
</dbReference>
<organism evidence="5 6">
    <name type="scientific">Luteibaculum oceani</name>
    <dbReference type="NCBI Taxonomy" id="1294296"/>
    <lineage>
        <taxon>Bacteria</taxon>
        <taxon>Pseudomonadati</taxon>
        <taxon>Bacteroidota</taxon>
        <taxon>Flavobacteriia</taxon>
        <taxon>Flavobacteriales</taxon>
        <taxon>Luteibaculaceae</taxon>
        <taxon>Luteibaculum</taxon>
    </lineage>
</organism>
<dbReference type="SUPFAM" id="SSF46785">
    <property type="entry name" value="Winged helix' DNA-binding domain"/>
    <property type="match status" value="1"/>
</dbReference>
<dbReference type="EMBL" id="VORB01000001">
    <property type="protein sequence ID" value="TXC85168.1"/>
    <property type="molecule type" value="Genomic_DNA"/>
</dbReference>
<dbReference type="Proteomes" id="UP000321168">
    <property type="component" value="Unassembled WGS sequence"/>
</dbReference>
<reference evidence="5 6" key="1">
    <citation type="submission" date="2019-08" db="EMBL/GenBank/DDBJ databases">
        <title>Genome of Luteibaculum oceani JCM 18817.</title>
        <authorList>
            <person name="Bowman J.P."/>
        </authorList>
    </citation>
    <scope>NUCLEOTIDE SEQUENCE [LARGE SCALE GENOMIC DNA]</scope>
    <source>
        <strain evidence="5 6">JCM 18817</strain>
    </source>
</reference>
<keyword evidence="6" id="KW-1185">Reference proteome</keyword>
<evidence type="ECO:0000259" key="4">
    <source>
        <dbReference type="PROSITE" id="PS51459"/>
    </source>
</evidence>
<dbReference type="InterPro" id="IPR036390">
    <property type="entry name" value="WH_DNA-bd_sf"/>
</dbReference>
<proteinExistence type="predicted"/>
<dbReference type="InterPro" id="IPR036597">
    <property type="entry name" value="Fido-like_dom_sf"/>
</dbReference>
<dbReference type="Gene3D" id="1.10.10.10">
    <property type="entry name" value="Winged helix-like DNA-binding domain superfamily/Winged helix DNA-binding domain"/>
    <property type="match status" value="1"/>
</dbReference>
<feature type="binding site" evidence="1">
    <location>
        <position position="65"/>
    </location>
    <ligand>
        <name>ATP</name>
        <dbReference type="ChEBI" id="CHEBI:30616"/>
    </ligand>
</feature>
<protein>
    <submittedName>
        <fullName evidence="5">Fic family protein</fullName>
    </submittedName>
</protein>
<keyword evidence="1" id="KW-0547">Nucleotide-binding</keyword>
<sequence length="357" mass="41032">MHQIPKLEKLPPKKEQVETIEILRQLAKSAQSLGELKGIAQTMPNQEMLVNAVVIQEAKDSSEIENIITTQDELYKALSTKSRQDPQVKEVINYRKAILQGYDLIKQQGFLKQKDLEFIQHTLLENNAGIRSVPGTVLKNDKTGEVVYTPPQNKAEILELLSNFLEHFNVNLEQTHPLINLAILHYQFESIHPFYDGNGRTGRILNILYLIINDLLDVPILYLSSYINKTKADYYKLLNGVNNKAEWEPYILYILKGIELTSLRTISKIQSINQLLSDTILAVQQQEPKIYRKELVELLFEHPYSKIENVVDKLNVERKAASRYLNALEKIGILKSEKVGREIIYVNTKLIEILKTN</sequence>
<dbReference type="Pfam" id="PF13784">
    <property type="entry name" value="Fic_N"/>
    <property type="match status" value="1"/>
</dbReference>
<evidence type="ECO:0000256" key="1">
    <source>
        <dbReference type="PIRSR" id="PIRSR038925-1"/>
    </source>
</evidence>
<dbReference type="PROSITE" id="PS51459">
    <property type="entry name" value="FIDO"/>
    <property type="match status" value="1"/>
</dbReference>
<dbReference type="InterPro" id="IPR003812">
    <property type="entry name" value="Fido"/>
</dbReference>
<feature type="domain" description="Fido" evidence="4">
    <location>
        <begin position="111"/>
        <end position="256"/>
    </location>
</feature>
<dbReference type="Gene3D" id="1.10.3290.10">
    <property type="entry name" value="Fido-like domain"/>
    <property type="match status" value="1"/>
</dbReference>
<comment type="caution">
    <text evidence="5">The sequence shown here is derived from an EMBL/GenBank/DDBJ whole genome shotgun (WGS) entry which is preliminary data.</text>
</comment>
<evidence type="ECO:0000313" key="6">
    <source>
        <dbReference type="Proteomes" id="UP000321168"/>
    </source>
</evidence>
<dbReference type="InterPro" id="IPR036388">
    <property type="entry name" value="WH-like_DNA-bd_sf"/>
</dbReference>
<evidence type="ECO:0000256" key="2">
    <source>
        <dbReference type="PIRSR" id="PIRSR640198-1"/>
    </source>
</evidence>
<dbReference type="OrthoDB" id="9814400at2"/>
<feature type="binding site" evidence="3">
    <location>
        <begin position="234"/>
        <end position="235"/>
    </location>
    <ligand>
        <name>ATP</name>
        <dbReference type="ChEBI" id="CHEBI:30616"/>
    </ligand>
</feature>
<dbReference type="PANTHER" id="PTHR13504:SF35">
    <property type="entry name" value="PROTEIN ADENYLYLTRANSFERASE SOFIC"/>
    <property type="match status" value="1"/>
</dbReference>
<dbReference type="PANTHER" id="PTHR13504">
    <property type="entry name" value="FIDO DOMAIN-CONTAINING PROTEIN DDB_G0283145"/>
    <property type="match status" value="1"/>
</dbReference>
<dbReference type="Pfam" id="PF02661">
    <property type="entry name" value="Fic"/>
    <property type="match status" value="1"/>
</dbReference>
<feature type="binding site" evidence="3">
    <location>
        <position position="243"/>
    </location>
    <ligand>
        <name>ATP</name>
        <dbReference type="ChEBI" id="CHEBI:30616"/>
    </ligand>
</feature>
<accession>A0A5C6VPK1</accession>
<dbReference type="InterPro" id="IPR025758">
    <property type="entry name" value="Fic/DOC_N"/>
</dbReference>
<evidence type="ECO:0000313" key="5">
    <source>
        <dbReference type="EMBL" id="TXC85168.1"/>
    </source>
</evidence>
<dbReference type="Pfam" id="PF21248">
    <property type="entry name" value="SoFic-like_C"/>
    <property type="match status" value="1"/>
</dbReference>
<gene>
    <name evidence="5" type="ORF">FRX97_00675</name>
</gene>
<dbReference type="InterPro" id="IPR026287">
    <property type="entry name" value="SoFic-like"/>
</dbReference>
<feature type="active site" evidence="2">
    <location>
        <position position="192"/>
    </location>
</feature>
<dbReference type="SUPFAM" id="SSF140931">
    <property type="entry name" value="Fic-like"/>
    <property type="match status" value="1"/>
</dbReference>
<dbReference type="RefSeq" id="WP_147012340.1">
    <property type="nucleotide sequence ID" value="NZ_VORB01000001.1"/>
</dbReference>
<name>A0A5C6VPK1_9FLAO</name>
<dbReference type="GO" id="GO:0005524">
    <property type="term" value="F:ATP binding"/>
    <property type="evidence" value="ECO:0007669"/>
    <property type="project" value="UniProtKB-KW"/>
</dbReference>
<feature type="binding site" evidence="1">
    <location>
        <position position="234"/>
    </location>
    <ligand>
        <name>ATP</name>
        <dbReference type="ChEBI" id="CHEBI:30616"/>
    </ligand>
</feature>
<dbReference type="AlphaFoldDB" id="A0A5C6VPK1"/>
<evidence type="ECO:0000256" key="3">
    <source>
        <dbReference type="PIRSR" id="PIRSR640198-2"/>
    </source>
</evidence>
<keyword evidence="1" id="KW-0067">ATP-binding</keyword>
<feature type="binding site" evidence="3">
    <location>
        <begin position="196"/>
        <end position="203"/>
    </location>
    <ligand>
        <name>ATP</name>
        <dbReference type="ChEBI" id="CHEBI:30616"/>
    </ligand>
</feature>
<dbReference type="InterPro" id="IPR048770">
    <property type="entry name" value="SoFic-like_C"/>
</dbReference>
<dbReference type="InterPro" id="IPR040198">
    <property type="entry name" value="Fido_containing"/>
</dbReference>
<feature type="binding site" evidence="1">
    <location>
        <begin position="197"/>
        <end position="203"/>
    </location>
    <ligand>
        <name>ATP</name>
        <dbReference type="ChEBI" id="CHEBI:30616"/>
    </ligand>
</feature>
<feature type="binding site" evidence="1">
    <location>
        <position position="192"/>
    </location>
    <ligand>
        <name>ATP</name>
        <dbReference type="ChEBI" id="CHEBI:30616"/>
    </ligand>
</feature>